<organism evidence="2 3">
    <name type="scientific">Aureibacter tunicatorum</name>
    <dbReference type="NCBI Taxonomy" id="866807"/>
    <lineage>
        <taxon>Bacteria</taxon>
        <taxon>Pseudomonadati</taxon>
        <taxon>Bacteroidota</taxon>
        <taxon>Cytophagia</taxon>
        <taxon>Cytophagales</taxon>
        <taxon>Persicobacteraceae</taxon>
        <taxon>Aureibacter</taxon>
    </lineage>
</organism>
<dbReference type="GO" id="GO:0006629">
    <property type="term" value="P:lipid metabolic process"/>
    <property type="evidence" value="ECO:0007669"/>
    <property type="project" value="InterPro"/>
</dbReference>
<protein>
    <submittedName>
        <fullName evidence="2">Glycerophosphoryl diester phosphodiesterase</fullName>
        <ecNumber evidence="2">3.1.4.46</ecNumber>
    </submittedName>
</protein>
<keyword evidence="2" id="KW-0378">Hydrolase</keyword>
<dbReference type="Proteomes" id="UP001185092">
    <property type="component" value="Unassembled WGS sequence"/>
</dbReference>
<dbReference type="AlphaFoldDB" id="A0AAE3XIG9"/>
<dbReference type="EC" id="3.1.4.46" evidence="2"/>
<dbReference type="SUPFAM" id="SSF51695">
    <property type="entry name" value="PLC-like phosphodiesterases"/>
    <property type="match status" value="1"/>
</dbReference>
<dbReference type="InterPro" id="IPR030395">
    <property type="entry name" value="GP_PDE_dom"/>
</dbReference>
<dbReference type="GO" id="GO:0008889">
    <property type="term" value="F:glycerophosphodiester phosphodiesterase activity"/>
    <property type="evidence" value="ECO:0007669"/>
    <property type="project" value="UniProtKB-EC"/>
</dbReference>
<dbReference type="InterPro" id="IPR017946">
    <property type="entry name" value="PLC-like_Pdiesterase_TIM-brl"/>
</dbReference>
<name>A0AAE3XIG9_9BACT</name>
<dbReference type="PANTHER" id="PTHR46211">
    <property type="entry name" value="GLYCEROPHOSPHORYL DIESTER PHOSPHODIESTERASE"/>
    <property type="match status" value="1"/>
</dbReference>
<feature type="domain" description="GP-PDE" evidence="1">
    <location>
        <begin position="27"/>
        <end position="381"/>
    </location>
</feature>
<dbReference type="EMBL" id="JAVDQD010000001">
    <property type="protein sequence ID" value="MDR6238341.1"/>
    <property type="molecule type" value="Genomic_DNA"/>
</dbReference>
<evidence type="ECO:0000259" key="1">
    <source>
        <dbReference type="PROSITE" id="PS51704"/>
    </source>
</evidence>
<keyword evidence="3" id="KW-1185">Reference proteome</keyword>
<dbReference type="PANTHER" id="PTHR46211:SF1">
    <property type="entry name" value="GLYCEROPHOSPHODIESTER PHOSPHODIESTERASE, CYTOPLASMIC"/>
    <property type="match status" value="1"/>
</dbReference>
<dbReference type="PROSITE" id="PS51704">
    <property type="entry name" value="GP_PDE"/>
    <property type="match status" value="1"/>
</dbReference>
<evidence type="ECO:0000313" key="2">
    <source>
        <dbReference type="EMBL" id="MDR6238341.1"/>
    </source>
</evidence>
<proteinExistence type="predicted"/>
<dbReference type="Pfam" id="PF03009">
    <property type="entry name" value="GDPD"/>
    <property type="match status" value="1"/>
</dbReference>
<gene>
    <name evidence="2" type="ORF">HNQ88_001317</name>
</gene>
<accession>A0AAE3XIG9</accession>
<sequence length="406" mass="46446">MSACQPSNEENNLPEDFLEIQSYVKENVVIAHRGTTHWAPEETEAAYRWARNSGAHYLELDLQRTKELRDESGKIIEPSVLLALHDDNLLRTTDILDKFPEDSHKHVSELTWSEVSQLDAGSWFNSAKPKRARKSFEGLELLTLEDVAMISLGYKLKRDDNGRRVMALLEENGKLVWKFEYEKDLEDNGNRPGLYIETKVPKFFPGIEEDLSKELSRLGWNIETSETLLEIGDNAGKVSVANEQGRVVLQTFSRESLKLLNKYMPGLPKCLLLYEEPENINDGSDREEYLDWINFGIANGAQFMGPSIGGEPNNYTDLLHDWQAKLIHEHGMKTHAYSFDTEEQFLEYTGVTKKQAGLDLNTHKLINGAFTNDAVITMTLYNKHFIEKSENQLMNDQQNILNKLGY</sequence>
<evidence type="ECO:0000313" key="3">
    <source>
        <dbReference type="Proteomes" id="UP001185092"/>
    </source>
</evidence>
<dbReference type="RefSeq" id="WP_309937825.1">
    <property type="nucleotide sequence ID" value="NZ_AP025305.1"/>
</dbReference>
<dbReference type="Gene3D" id="3.20.20.190">
    <property type="entry name" value="Phosphatidylinositol (PI) phosphodiesterase"/>
    <property type="match status" value="1"/>
</dbReference>
<comment type="caution">
    <text evidence="2">The sequence shown here is derived from an EMBL/GenBank/DDBJ whole genome shotgun (WGS) entry which is preliminary data.</text>
</comment>
<reference evidence="2" key="1">
    <citation type="submission" date="2023-07" db="EMBL/GenBank/DDBJ databases">
        <title>Genomic Encyclopedia of Type Strains, Phase IV (KMG-IV): sequencing the most valuable type-strain genomes for metagenomic binning, comparative biology and taxonomic classification.</title>
        <authorList>
            <person name="Goeker M."/>
        </authorList>
    </citation>
    <scope>NUCLEOTIDE SEQUENCE</scope>
    <source>
        <strain evidence="2">DSM 26174</strain>
    </source>
</reference>